<dbReference type="PANTHER" id="PTHR30093">
    <property type="entry name" value="GENERAL SECRETION PATHWAY PROTEIN G"/>
    <property type="match status" value="1"/>
</dbReference>
<dbReference type="AlphaFoldDB" id="A0A518AA29"/>
<dbReference type="PANTHER" id="PTHR30093:SF2">
    <property type="entry name" value="TYPE II SECRETION SYSTEM PROTEIN H"/>
    <property type="match status" value="1"/>
</dbReference>
<reference evidence="2 3" key="1">
    <citation type="submission" date="2019-03" db="EMBL/GenBank/DDBJ databases">
        <title>Deep-cultivation of Planctomycetes and their phenomic and genomic characterization uncovers novel biology.</title>
        <authorList>
            <person name="Wiegand S."/>
            <person name="Jogler M."/>
            <person name="Boedeker C."/>
            <person name="Pinto D."/>
            <person name="Vollmers J."/>
            <person name="Rivas-Marin E."/>
            <person name="Kohn T."/>
            <person name="Peeters S.H."/>
            <person name="Heuer A."/>
            <person name="Rast P."/>
            <person name="Oberbeckmann S."/>
            <person name="Bunk B."/>
            <person name="Jeske O."/>
            <person name="Meyerdierks A."/>
            <person name="Storesund J.E."/>
            <person name="Kallscheuer N."/>
            <person name="Luecker S."/>
            <person name="Lage O.M."/>
            <person name="Pohl T."/>
            <person name="Merkel B.J."/>
            <person name="Hornburger P."/>
            <person name="Mueller R.-W."/>
            <person name="Bruemmer F."/>
            <person name="Labrenz M."/>
            <person name="Spormann A.M."/>
            <person name="Op den Camp H."/>
            <person name="Overmann J."/>
            <person name="Amann R."/>
            <person name="Jetten M.S.M."/>
            <person name="Mascher T."/>
            <person name="Medema M.H."/>
            <person name="Devos D.P."/>
            <person name="Kaster A.-K."/>
            <person name="Ovreas L."/>
            <person name="Rohde M."/>
            <person name="Galperin M.Y."/>
            <person name="Jogler C."/>
        </authorList>
    </citation>
    <scope>NUCLEOTIDE SEQUENCE [LARGE SCALE GENOMIC DNA]</scope>
    <source>
        <strain evidence="2 3">Enr10</strain>
    </source>
</reference>
<dbReference type="InterPro" id="IPR011453">
    <property type="entry name" value="DUF1559"/>
</dbReference>
<accession>A0A518AA29</accession>
<proteinExistence type="predicted"/>
<dbReference type="NCBIfam" id="TIGR04294">
    <property type="entry name" value="pre_pil_HX9DG"/>
    <property type="match status" value="1"/>
</dbReference>
<sequence length="323" mass="34744">MSKSLRPKRGFTLIELLVVIAIIAILIALLLPAVQQAREAARRSQCKNNLKQLGLALHNYHETFSVLPPAHIGRCTTPRLMASGLTMLLPYIDQAPLYNMYNSSGCATTHSSITSGTTGTLSAGDDPVTNGNAAVVKTLVTVFLCPSDDGTYFIPSTTGSYGISATNTGTGGAKTNYDFITITPYNSCENWTLTAPTSRCMFGDNSKCRLDDVKDGTSNTLMMGETTRTVYNGGTNAWGYRGHVMVGLNLVSYPINRFYYSSLSPPELPQGKLGSWAYAGSLHTGGAHFLLADGSVHFLSENIDTTTRQNLARMADGKIIGEF</sequence>
<dbReference type="InterPro" id="IPR045584">
    <property type="entry name" value="Pilin-like"/>
</dbReference>
<accession>A0A517QAT5</accession>
<feature type="domain" description="DUF1559" evidence="1">
    <location>
        <begin position="35"/>
        <end position="305"/>
    </location>
</feature>
<dbReference type="Pfam" id="PF07596">
    <property type="entry name" value="SBP_bac_10"/>
    <property type="match status" value="1"/>
</dbReference>
<organism evidence="2 3">
    <name type="scientific">Gimesia panareensis</name>
    <dbReference type="NCBI Taxonomy" id="2527978"/>
    <lineage>
        <taxon>Bacteria</taxon>
        <taxon>Pseudomonadati</taxon>
        <taxon>Planctomycetota</taxon>
        <taxon>Planctomycetia</taxon>
        <taxon>Planctomycetales</taxon>
        <taxon>Planctomycetaceae</taxon>
        <taxon>Gimesia</taxon>
    </lineage>
</organism>
<evidence type="ECO:0000259" key="1">
    <source>
        <dbReference type="Pfam" id="PF07596"/>
    </source>
</evidence>
<dbReference type="EMBL" id="CP037421">
    <property type="protein sequence ID" value="QDT28737.1"/>
    <property type="molecule type" value="Genomic_DNA"/>
</dbReference>
<dbReference type="SUPFAM" id="SSF54523">
    <property type="entry name" value="Pili subunits"/>
    <property type="match status" value="1"/>
</dbReference>
<keyword evidence="3" id="KW-1185">Reference proteome</keyword>
<name>A0A518AA29_9PLAN</name>
<dbReference type="InterPro" id="IPR012902">
    <property type="entry name" value="N_methyl_site"/>
</dbReference>
<dbReference type="Proteomes" id="UP000315647">
    <property type="component" value="Chromosome"/>
</dbReference>
<dbReference type="Pfam" id="PF07963">
    <property type="entry name" value="N_methyl"/>
    <property type="match status" value="1"/>
</dbReference>
<protein>
    <submittedName>
        <fullName evidence="2">Putative major pilin subunit</fullName>
    </submittedName>
</protein>
<dbReference type="RefSeq" id="WP_145111797.1">
    <property type="nucleotide sequence ID" value="NZ_CP036277.1"/>
</dbReference>
<dbReference type="InterPro" id="IPR027558">
    <property type="entry name" value="Pre_pil_HX9DG_C"/>
</dbReference>
<evidence type="ECO:0000313" key="2">
    <source>
        <dbReference type="EMBL" id="QDT28737.1"/>
    </source>
</evidence>
<dbReference type="NCBIfam" id="TIGR02532">
    <property type="entry name" value="IV_pilin_GFxxxE"/>
    <property type="match status" value="1"/>
</dbReference>
<gene>
    <name evidence="2" type="ORF">Enr10x_40820</name>
</gene>
<evidence type="ECO:0000313" key="3">
    <source>
        <dbReference type="Proteomes" id="UP000315647"/>
    </source>
</evidence>
<dbReference type="PROSITE" id="PS00409">
    <property type="entry name" value="PROKAR_NTER_METHYL"/>
    <property type="match status" value="1"/>
</dbReference>
<dbReference type="Gene3D" id="3.30.700.10">
    <property type="entry name" value="Glycoprotein, Type 4 Pilin"/>
    <property type="match status" value="1"/>
</dbReference>